<gene>
    <name evidence="6" type="ORF">H9964_04215</name>
</gene>
<sequence>MEKTNAMRILERAGAEYKVHTYEGGALSGREVAAVLGQDPERAFKTLVTVGSPRKYYVFVIPVAAELDLKKAAKAAGEKSVEMLPQKELFPLTGYVHGGCSPLGMKKLFPTFFHETAKDGPLMMSAGKVGVQLETTFGAVQSAIPAKLCDLIRS</sequence>
<evidence type="ECO:0000256" key="3">
    <source>
        <dbReference type="ARBA" id="ARBA00023239"/>
    </source>
</evidence>
<evidence type="ECO:0000256" key="4">
    <source>
        <dbReference type="PIRNR" id="PIRNR006181"/>
    </source>
</evidence>
<keyword evidence="3 4" id="KW-0456">Lyase</keyword>
<dbReference type="GO" id="GO:0016829">
    <property type="term" value="F:lyase activity"/>
    <property type="evidence" value="ECO:0007669"/>
    <property type="project" value="UniProtKB-KW"/>
</dbReference>
<comment type="caution">
    <text evidence="6">The sequence shown here is derived from an EMBL/GenBank/DDBJ whole genome shotgun (WGS) entry which is preliminary data.</text>
</comment>
<name>A0A9D2G5T8_9FIRM</name>
<dbReference type="EC" id="4.2.-.-" evidence="4"/>
<dbReference type="EMBL" id="DXBB01000060">
    <property type="protein sequence ID" value="HIZ72766.1"/>
    <property type="molecule type" value="Genomic_DNA"/>
</dbReference>
<dbReference type="PANTHER" id="PTHR30411">
    <property type="entry name" value="CYTOPLASMIC PROTEIN"/>
    <property type="match status" value="1"/>
</dbReference>
<evidence type="ECO:0000313" key="6">
    <source>
        <dbReference type="EMBL" id="HIZ72766.1"/>
    </source>
</evidence>
<dbReference type="GO" id="GO:0006412">
    <property type="term" value="P:translation"/>
    <property type="evidence" value="ECO:0007669"/>
    <property type="project" value="UniProtKB-KW"/>
</dbReference>
<reference evidence="6" key="1">
    <citation type="journal article" date="2021" name="PeerJ">
        <title>Extensive microbial diversity within the chicken gut microbiome revealed by metagenomics and culture.</title>
        <authorList>
            <person name="Gilroy R."/>
            <person name="Ravi A."/>
            <person name="Getino M."/>
            <person name="Pursley I."/>
            <person name="Horton D.L."/>
            <person name="Alikhan N.F."/>
            <person name="Baker D."/>
            <person name="Gharbi K."/>
            <person name="Hall N."/>
            <person name="Watson M."/>
            <person name="Adriaenssens E.M."/>
            <person name="Foster-Nyarko E."/>
            <person name="Jarju S."/>
            <person name="Secka A."/>
            <person name="Antonio M."/>
            <person name="Oren A."/>
            <person name="Chaudhuri R.R."/>
            <person name="La Ragione R."/>
            <person name="Hildebrand F."/>
            <person name="Pallen M.J."/>
        </authorList>
    </citation>
    <scope>NUCLEOTIDE SEQUENCE</scope>
    <source>
        <strain evidence="6">ChiW7-2402</strain>
    </source>
</reference>
<dbReference type="Proteomes" id="UP000824102">
    <property type="component" value="Unassembled WGS sequence"/>
</dbReference>
<evidence type="ECO:0000256" key="1">
    <source>
        <dbReference type="ARBA" id="ARBA00009798"/>
    </source>
</evidence>
<dbReference type="InterPro" id="IPR004369">
    <property type="entry name" value="Prolyl-tRNA_editing_YbaK/EbsC"/>
</dbReference>
<dbReference type="GO" id="GO:0002161">
    <property type="term" value="F:aminoacyl-tRNA deacylase activity"/>
    <property type="evidence" value="ECO:0007669"/>
    <property type="project" value="InterPro"/>
</dbReference>
<dbReference type="InterPro" id="IPR036754">
    <property type="entry name" value="YbaK/aa-tRNA-synt-asso_dom_sf"/>
</dbReference>
<dbReference type="PANTHER" id="PTHR30411:SF0">
    <property type="entry name" value="CYS-TRNA(PRO)_CYS-TRNA(CYS) DEACYLASE YBAK"/>
    <property type="match status" value="1"/>
</dbReference>
<dbReference type="AlphaFoldDB" id="A0A9D2G5T8"/>
<evidence type="ECO:0000313" key="7">
    <source>
        <dbReference type="Proteomes" id="UP000824102"/>
    </source>
</evidence>
<reference evidence="6" key="2">
    <citation type="submission" date="2021-04" db="EMBL/GenBank/DDBJ databases">
        <authorList>
            <person name="Gilroy R."/>
        </authorList>
    </citation>
    <scope>NUCLEOTIDE SEQUENCE</scope>
    <source>
        <strain evidence="6">ChiW7-2402</strain>
    </source>
</reference>
<comment type="similarity">
    <text evidence="1 4">Belongs to the prolyl-tRNA editing family. YbaK/EbsC subfamily.</text>
</comment>
<proteinExistence type="inferred from homology"/>
<evidence type="ECO:0000256" key="2">
    <source>
        <dbReference type="ARBA" id="ARBA00022917"/>
    </source>
</evidence>
<dbReference type="SUPFAM" id="SSF55826">
    <property type="entry name" value="YbaK/ProRS associated domain"/>
    <property type="match status" value="1"/>
</dbReference>
<dbReference type="CDD" id="cd00002">
    <property type="entry name" value="YbaK_deacylase"/>
    <property type="match status" value="1"/>
</dbReference>
<keyword evidence="2 4" id="KW-0648">Protein biosynthesis</keyword>
<dbReference type="PIRSF" id="PIRSF006181">
    <property type="entry name" value="EbsC_YbaK"/>
    <property type="match status" value="1"/>
</dbReference>
<dbReference type="Pfam" id="PF04073">
    <property type="entry name" value="tRNA_edit"/>
    <property type="match status" value="1"/>
</dbReference>
<organism evidence="6 7">
    <name type="scientific">Candidatus Gallimonas intestinavium</name>
    <dbReference type="NCBI Taxonomy" id="2838603"/>
    <lineage>
        <taxon>Bacteria</taxon>
        <taxon>Bacillati</taxon>
        <taxon>Bacillota</taxon>
        <taxon>Clostridia</taxon>
        <taxon>Candidatus Gallimonas</taxon>
    </lineage>
</organism>
<dbReference type="InterPro" id="IPR007214">
    <property type="entry name" value="YbaK/aa-tRNA-synth-assoc-dom"/>
</dbReference>
<protein>
    <recommendedName>
        <fullName evidence="4">Cys-tRNA(Pro)/Cys-tRNA(Cys) deacylase</fullName>
        <ecNumber evidence="4">4.2.-.-</ecNumber>
    </recommendedName>
</protein>
<accession>A0A9D2G5T8</accession>
<feature type="domain" description="YbaK/aminoacyl-tRNA synthetase-associated" evidence="5">
    <location>
        <begin position="30"/>
        <end position="134"/>
    </location>
</feature>
<evidence type="ECO:0000259" key="5">
    <source>
        <dbReference type="Pfam" id="PF04073"/>
    </source>
</evidence>
<dbReference type="Gene3D" id="3.90.960.10">
    <property type="entry name" value="YbaK/aminoacyl-tRNA synthetase-associated domain"/>
    <property type="match status" value="1"/>
</dbReference>